<organism evidence="4 5">
    <name type="scientific">Nitrosomonas aestuarii</name>
    <dbReference type="NCBI Taxonomy" id="52441"/>
    <lineage>
        <taxon>Bacteria</taxon>
        <taxon>Pseudomonadati</taxon>
        <taxon>Pseudomonadota</taxon>
        <taxon>Betaproteobacteria</taxon>
        <taxon>Nitrosomonadales</taxon>
        <taxon>Nitrosomonadaceae</taxon>
        <taxon>Nitrosomonas</taxon>
    </lineage>
</organism>
<dbReference type="EMBL" id="FOSP01000010">
    <property type="protein sequence ID" value="SFK60106.1"/>
    <property type="molecule type" value="Genomic_DNA"/>
</dbReference>
<keyword evidence="5" id="KW-1185">Reference proteome</keyword>
<accession>A0A1I4AWW5</accession>
<evidence type="ECO:0000256" key="1">
    <source>
        <dbReference type="ARBA" id="ARBA00022980"/>
    </source>
</evidence>
<evidence type="ECO:0000256" key="3">
    <source>
        <dbReference type="HAMAP-Rule" id="MF_00385"/>
    </source>
</evidence>
<dbReference type="Proteomes" id="UP000199533">
    <property type="component" value="Unassembled WGS sequence"/>
</dbReference>
<dbReference type="AlphaFoldDB" id="A0A1I4AWW5"/>
<dbReference type="GO" id="GO:0006412">
    <property type="term" value="P:translation"/>
    <property type="evidence" value="ECO:0007669"/>
    <property type="project" value="UniProtKB-UniRule"/>
</dbReference>
<dbReference type="PROSITE" id="PS00732">
    <property type="entry name" value="RIBOSOMAL_S16"/>
    <property type="match status" value="1"/>
</dbReference>
<dbReference type="NCBIfam" id="TIGR00002">
    <property type="entry name" value="S16"/>
    <property type="match status" value="1"/>
</dbReference>
<dbReference type="InterPro" id="IPR000307">
    <property type="entry name" value="Ribosomal_bS16"/>
</dbReference>
<dbReference type="RefSeq" id="WP_090698891.1">
    <property type="nucleotide sequence ID" value="NZ_FOSP01000010.1"/>
</dbReference>
<reference evidence="5" key="1">
    <citation type="submission" date="2016-10" db="EMBL/GenBank/DDBJ databases">
        <authorList>
            <person name="Varghese N."/>
            <person name="Submissions S."/>
        </authorList>
    </citation>
    <scope>NUCLEOTIDE SEQUENCE [LARGE SCALE GENOMIC DNA]</scope>
    <source>
        <strain evidence="5">Nm69</strain>
    </source>
</reference>
<evidence type="ECO:0000313" key="5">
    <source>
        <dbReference type="Proteomes" id="UP000199533"/>
    </source>
</evidence>
<dbReference type="STRING" id="52441.SAMN05216302_101041"/>
<keyword evidence="2 3" id="KW-0687">Ribonucleoprotein</keyword>
<name>A0A1I4AWW5_9PROT</name>
<proteinExistence type="inferred from homology"/>
<dbReference type="OrthoDB" id="9807878at2"/>
<dbReference type="Gene3D" id="3.30.1320.10">
    <property type="match status" value="1"/>
</dbReference>
<evidence type="ECO:0000256" key="2">
    <source>
        <dbReference type="ARBA" id="ARBA00023274"/>
    </source>
</evidence>
<gene>
    <name evidence="3" type="primary">rpsP</name>
    <name evidence="4" type="ORF">SAMN05216302_101041</name>
</gene>
<dbReference type="GO" id="GO:0015935">
    <property type="term" value="C:small ribosomal subunit"/>
    <property type="evidence" value="ECO:0007669"/>
    <property type="project" value="TreeGrafter"/>
</dbReference>
<comment type="similarity">
    <text evidence="3">Belongs to the bacterial ribosomal protein bS16 family.</text>
</comment>
<dbReference type="PANTHER" id="PTHR12919:SF20">
    <property type="entry name" value="SMALL RIBOSOMAL SUBUNIT PROTEIN BS16M"/>
    <property type="match status" value="1"/>
</dbReference>
<keyword evidence="1 3" id="KW-0689">Ribosomal protein</keyword>
<sequence>MVIIRLARGGAKKRPFFNMVVANSRDARDGRFIERVGFYNPRAIGGEETLRIHLERVNYWQSQGAQVSSTVNRLLKQFAATNKAAPANNA</sequence>
<dbReference type="PANTHER" id="PTHR12919">
    <property type="entry name" value="30S RIBOSOMAL PROTEIN S16"/>
    <property type="match status" value="1"/>
</dbReference>
<dbReference type="Pfam" id="PF00886">
    <property type="entry name" value="Ribosomal_S16"/>
    <property type="match status" value="1"/>
</dbReference>
<dbReference type="SUPFAM" id="SSF54565">
    <property type="entry name" value="Ribosomal protein S16"/>
    <property type="match status" value="1"/>
</dbReference>
<dbReference type="InterPro" id="IPR023803">
    <property type="entry name" value="Ribosomal_bS16_dom_sf"/>
</dbReference>
<protein>
    <recommendedName>
        <fullName evidence="3">Small ribosomal subunit protein bS16</fullName>
    </recommendedName>
</protein>
<dbReference type="HAMAP" id="MF_00385">
    <property type="entry name" value="Ribosomal_bS16"/>
    <property type="match status" value="1"/>
</dbReference>
<dbReference type="InterPro" id="IPR020592">
    <property type="entry name" value="Ribosomal_bS16_CS"/>
</dbReference>
<evidence type="ECO:0000313" key="4">
    <source>
        <dbReference type="EMBL" id="SFK60106.1"/>
    </source>
</evidence>
<dbReference type="GO" id="GO:0005737">
    <property type="term" value="C:cytoplasm"/>
    <property type="evidence" value="ECO:0007669"/>
    <property type="project" value="UniProtKB-ARBA"/>
</dbReference>
<dbReference type="GO" id="GO:0003735">
    <property type="term" value="F:structural constituent of ribosome"/>
    <property type="evidence" value="ECO:0007669"/>
    <property type="project" value="InterPro"/>
</dbReference>